<reference evidence="2" key="2">
    <citation type="journal article" date="2015" name="Fish Shellfish Immunol.">
        <title>Early steps in the European eel (Anguilla anguilla)-Vibrio vulnificus interaction in the gills: Role of the RtxA13 toxin.</title>
        <authorList>
            <person name="Callol A."/>
            <person name="Pajuelo D."/>
            <person name="Ebbesson L."/>
            <person name="Teles M."/>
            <person name="MacKenzie S."/>
            <person name="Amaro C."/>
        </authorList>
    </citation>
    <scope>NUCLEOTIDE SEQUENCE</scope>
</reference>
<reference evidence="2" key="1">
    <citation type="submission" date="2014-11" db="EMBL/GenBank/DDBJ databases">
        <authorList>
            <person name="Amaro Gonzalez C."/>
        </authorList>
    </citation>
    <scope>NUCLEOTIDE SEQUENCE</scope>
</reference>
<sequence length="64" mass="7774">MYNRSERTYFWFLVKVHIFGFECFLKVFKIFLLLYMDSYPVGLTGRFQEGRSDRGMARVFPFTN</sequence>
<protein>
    <submittedName>
        <fullName evidence="2">Uncharacterized protein</fullName>
    </submittedName>
</protein>
<feature type="transmembrane region" description="Helical" evidence="1">
    <location>
        <begin position="12"/>
        <end position="36"/>
    </location>
</feature>
<dbReference type="EMBL" id="GBXM01066174">
    <property type="protein sequence ID" value="JAH42403.1"/>
    <property type="molecule type" value="Transcribed_RNA"/>
</dbReference>
<name>A0A0E9SPH4_ANGAN</name>
<keyword evidence="1" id="KW-1133">Transmembrane helix</keyword>
<dbReference type="AlphaFoldDB" id="A0A0E9SPH4"/>
<proteinExistence type="predicted"/>
<evidence type="ECO:0000313" key="2">
    <source>
        <dbReference type="EMBL" id="JAH42403.1"/>
    </source>
</evidence>
<keyword evidence="1" id="KW-0812">Transmembrane</keyword>
<keyword evidence="1" id="KW-0472">Membrane</keyword>
<evidence type="ECO:0000256" key="1">
    <source>
        <dbReference type="SAM" id="Phobius"/>
    </source>
</evidence>
<organism evidence="2">
    <name type="scientific">Anguilla anguilla</name>
    <name type="common">European freshwater eel</name>
    <name type="synonym">Muraena anguilla</name>
    <dbReference type="NCBI Taxonomy" id="7936"/>
    <lineage>
        <taxon>Eukaryota</taxon>
        <taxon>Metazoa</taxon>
        <taxon>Chordata</taxon>
        <taxon>Craniata</taxon>
        <taxon>Vertebrata</taxon>
        <taxon>Euteleostomi</taxon>
        <taxon>Actinopterygii</taxon>
        <taxon>Neopterygii</taxon>
        <taxon>Teleostei</taxon>
        <taxon>Anguilliformes</taxon>
        <taxon>Anguillidae</taxon>
        <taxon>Anguilla</taxon>
    </lineage>
</organism>
<accession>A0A0E9SPH4</accession>